<evidence type="ECO:0000313" key="2">
    <source>
        <dbReference type="Proteomes" id="UP000000547"/>
    </source>
</evidence>
<evidence type="ECO:0000313" key="1">
    <source>
        <dbReference type="EMBL" id="AAZ24490.1"/>
    </source>
</evidence>
<sequence length="45" mass="5020">MGIKITLGKVNNLSIVILRVNYLTQNKVILNPAKKRLNNITSSLL</sequence>
<gene>
    <name evidence="1" type="ordered locus">CPS_1861</name>
</gene>
<dbReference type="EMBL" id="CP000083">
    <property type="protein sequence ID" value="AAZ24490.1"/>
    <property type="molecule type" value="Genomic_DNA"/>
</dbReference>
<dbReference type="Proteomes" id="UP000000547">
    <property type="component" value="Chromosome"/>
</dbReference>
<dbReference type="AlphaFoldDB" id="Q484C4"/>
<dbReference type="KEGG" id="cps:CPS_1861"/>
<reference evidence="1" key="1">
    <citation type="journal article" date="2005" name="Proc. Natl. Acad. Sci. U.S.A.">
        <title>The psychrophilic lifestyle as revealed by the genome sequence of Colwellia psychrerythraea 34H through genomic and proteomic analyses.</title>
        <authorList>
            <person name="Methe B.A."/>
            <person name="Nelson K.E."/>
            <person name="Deming J.W."/>
            <person name="Momen B."/>
            <person name="Melamud E."/>
            <person name="Zhang X."/>
            <person name="Moult J."/>
            <person name="Madupu R."/>
            <person name="Nelson W.C."/>
            <person name="Dodson R.J."/>
            <person name="Brinkac L.M."/>
            <person name="Daugherty S.C."/>
            <person name="Durkin A.S."/>
            <person name="DeBoy R.T."/>
            <person name="Kolonay J.F."/>
            <person name="Sullivan S.A."/>
            <person name="Zhou L."/>
            <person name="Davidsen T.M."/>
            <person name="Wu M."/>
            <person name="Huston A.L."/>
            <person name="Lewis M."/>
            <person name="Weaver B."/>
            <person name="Weidman J.F."/>
            <person name="Khouri H."/>
            <person name="Utterback T.R."/>
            <person name="Feldblyum T.V."/>
            <person name="Fraser C.M."/>
        </authorList>
    </citation>
    <scope>NUCLEOTIDE SEQUENCE [LARGE SCALE GENOMIC DNA]</scope>
    <source>
        <strain evidence="1">34H</strain>
    </source>
</reference>
<accession>Q484C4</accession>
<dbReference type="HOGENOM" id="CLU_210860_0_0_6"/>
<protein>
    <submittedName>
        <fullName evidence="1">Uncharacterized protein</fullName>
    </submittedName>
</protein>
<organism evidence="1 2">
    <name type="scientific">Colwellia psychrerythraea (strain 34H / ATCC BAA-681)</name>
    <name type="common">Vibrio psychroerythus</name>
    <dbReference type="NCBI Taxonomy" id="167879"/>
    <lineage>
        <taxon>Bacteria</taxon>
        <taxon>Pseudomonadati</taxon>
        <taxon>Pseudomonadota</taxon>
        <taxon>Gammaproteobacteria</taxon>
        <taxon>Alteromonadales</taxon>
        <taxon>Colwelliaceae</taxon>
        <taxon>Colwellia</taxon>
    </lineage>
</organism>
<dbReference type="STRING" id="167879.CPS_1861"/>
<name>Q484C4_COLP3</name>
<proteinExistence type="predicted"/>